<comment type="caution">
    <text evidence="8">The sequence shown here is derived from an EMBL/GenBank/DDBJ whole genome shotgun (WGS) entry which is preliminary data.</text>
</comment>
<feature type="region of interest" description="Disordered" evidence="6">
    <location>
        <begin position="230"/>
        <end position="301"/>
    </location>
</feature>
<dbReference type="InterPro" id="IPR036236">
    <property type="entry name" value="Znf_C2H2_sf"/>
</dbReference>
<sequence length="449" mass="51251">MDHVILGFKQTAEEVLQEKLSALFEAEFTKRFQTAFHDRMTLFETSLNLLRTQISNLEGKMEKKFCDLSEHQEVRGMKIMTSLSKDLEAVQELMASMESFQKKFATMTTALLTTCNESLDDEVPGTETYLRNGEVDELLQNEVESPSRSNTFNDAHIASEICHNDGENELMQDDLEIRSAGIVLELGFPENMDEVQIELPRSHQSHIPADPLHLSEQDTEQNNRHVGNEVMGEDSFNHVPTNLSETSQVSNDSPTSERSARRKRSHRVETGTKNTSQLDVDMEDDEVSESDTVNDDPEVNPNLLTRQTSKLKSPFISRHVTSRTNLDIKDQTSTTFDCVICTTKFSQKCNLVRHLRNVHKATIFPCRLCPRKFSKKEELEQHLELFHPKDYFPCVKCPSNFGSHDELDAHVRFTHPPQLYKCAICGRTFLTKQGMCDHDDSHKKQNSAP</sequence>
<name>A0A226D494_FOLCA</name>
<reference evidence="8 9" key="1">
    <citation type="submission" date="2015-12" db="EMBL/GenBank/DDBJ databases">
        <title>The genome of Folsomia candida.</title>
        <authorList>
            <person name="Faddeeva A."/>
            <person name="Derks M.F."/>
            <person name="Anvar Y."/>
            <person name="Smit S."/>
            <person name="Van Straalen N."/>
            <person name="Roelofs D."/>
        </authorList>
    </citation>
    <scope>NUCLEOTIDE SEQUENCE [LARGE SCALE GENOMIC DNA]</scope>
    <source>
        <strain evidence="8 9">VU population</strain>
        <tissue evidence="8">Whole body</tissue>
    </source>
</reference>
<organism evidence="8 9">
    <name type="scientific">Folsomia candida</name>
    <name type="common">Springtail</name>
    <dbReference type="NCBI Taxonomy" id="158441"/>
    <lineage>
        <taxon>Eukaryota</taxon>
        <taxon>Metazoa</taxon>
        <taxon>Ecdysozoa</taxon>
        <taxon>Arthropoda</taxon>
        <taxon>Hexapoda</taxon>
        <taxon>Collembola</taxon>
        <taxon>Entomobryomorpha</taxon>
        <taxon>Isotomoidea</taxon>
        <taxon>Isotomidae</taxon>
        <taxon>Proisotominae</taxon>
        <taxon>Folsomia</taxon>
    </lineage>
</organism>
<feature type="compositionally biased region" description="Polar residues" evidence="6">
    <location>
        <begin position="238"/>
        <end position="257"/>
    </location>
</feature>
<feature type="domain" description="C2H2-type" evidence="7">
    <location>
        <begin position="364"/>
        <end position="392"/>
    </location>
</feature>
<evidence type="ECO:0000256" key="4">
    <source>
        <dbReference type="ARBA" id="ARBA00022833"/>
    </source>
</evidence>
<feature type="domain" description="C2H2-type" evidence="7">
    <location>
        <begin position="336"/>
        <end position="359"/>
    </location>
</feature>
<dbReference type="PROSITE" id="PS50157">
    <property type="entry name" value="ZINC_FINGER_C2H2_2"/>
    <property type="match status" value="4"/>
</dbReference>
<dbReference type="OrthoDB" id="10004641at2759"/>
<evidence type="ECO:0000256" key="3">
    <source>
        <dbReference type="ARBA" id="ARBA00022771"/>
    </source>
</evidence>
<proteinExistence type="predicted"/>
<dbReference type="SUPFAM" id="SSF57667">
    <property type="entry name" value="beta-beta-alpha zinc fingers"/>
    <property type="match status" value="2"/>
</dbReference>
<keyword evidence="9" id="KW-1185">Reference proteome</keyword>
<dbReference type="EMBL" id="LNIX01000036">
    <property type="protein sequence ID" value="OXA40003.1"/>
    <property type="molecule type" value="Genomic_DNA"/>
</dbReference>
<evidence type="ECO:0000256" key="2">
    <source>
        <dbReference type="ARBA" id="ARBA00022737"/>
    </source>
</evidence>
<feature type="compositionally biased region" description="Acidic residues" evidence="6">
    <location>
        <begin position="280"/>
        <end position="298"/>
    </location>
</feature>
<dbReference type="Pfam" id="PF00096">
    <property type="entry name" value="zf-C2H2"/>
    <property type="match status" value="2"/>
</dbReference>
<feature type="domain" description="C2H2-type" evidence="7">
    <location>
        <begin position="392"/>
        <end position="415"/>
    </location>
</feature>
<accession>A0A226D494</accession>
<dbReference type="PANTHER" id="PTHR24379:SF121">
    <property type="entry name" value="C2H2-TYPE DOMAIN-CONTAINING PROTEIN"/>
    <property type="match status" value="1"/>
</dbReference>
<keyword evidence="4" id="KW-0862">Zinc</keyword>
<dbReference type="AlphaFoldDB" id="A0A226D494"/>
<dbReference type="GO" id="GO:0008270">
    <property type="term" value="F:zinc ion binding"/>
    <property type="evidence" value="ECO:0007669"/>
    <property type="project" value="UniProtKB-KW"/>
</dbReference>
<evidence type="ECO:0000256" key="6">
    <source>
        <dbReference type="SAM" id="MobiDB-lite"/>
    </source>
</evidence>
<dbReference type="SMART" id="SM00355">
    <property type="entry name" value="ZnF_C2H2"/>
    <property type="match status" value="4"/>
</dbReference>
<feature type="domain" description="C2H2-type" evidence="7">
    <location>
        <begin position="420"/>
        <end position="447"/>
    </location>
</feature>
<gene>
    <name evidence="8" type="ORF">Fcan01_25253</name>
</gene>
<evidence type="ECO:0000313" key="8">
    <source>
        <dbReference type="EMBL" id="OXA40003.1"/>
    </source>
</evidence>
<dbReference type="PROSITE" id="PS00028">
    <property type="entry name" value="ZINC_FINGER_C2H2_1"/>
    <property type="match status" value="4"/>
</dbReference>
<dbReference type="Proteomes" id="UP000198287">
    <property type="component" value="Unassembled WGS sequence"/>
</dbReference>
<dbReference type="InterPro" id="IPR013087">
    <property type="entry name" value="Znf_C2H2_type"/>
</dbReference>
<dbReference type="Gene3D" id="3.30.160.60">
    <property type="entry name" value="Classic Zinc Finger"/>
    <property type="match status" value="2"/>
</dbReference>
<evidence type="ECO:0000256" key="1">
    <source>
        <dbReference type="ARBA" id="ARBA00022723"/>
    </source>
</evidence>
<protein>
    <submittedName>
        <fullName evidence="8">Zinc finger protein Xfin</fullName>
    </submittedName>
</protein>
<evidence type="ECO:0000256" key="5">
    <source>
        <dbReference type="PROSITE-ProRule" id="PRU00042"/>
    </source>
</evidence>
<dbReference type="PANTHER" id="PTHR24379">
    <property type="entry name" value="KRAB AND ZINC FINGER DOMAIN-CONTAINING"/>
    <property type="match status" value="1"/>
</dbReference>
<evidence type="ECO:0000313" key="9">
    <source>
        <dbReference type="Proteomes" id="UP000198287"/>
    </source>
</evidence>
<keyword evidence="1" id="KW-0479">Metal-binding</keyword>
<evidence type="ECO:0000259" key="7">
    <source>
        <dbReference type="PROSITE" id="PS50157"/>
    </source>
</evidence>
<keyword evidence="3 5" id="KW-0863">Zinc-finger</keyword>
<keyword evidence="2" id="KW-0677">Repeat</keyword>
<dbReference type="OMA" id="MASMESF"/>